<dbReference type="EMBL" id="MLCN01000013">
    <property type="protein sequence ID" value="ONG41181.1"/>
    <property type="molecule type" value="Genomic_DNA"/>
</dbReference>
<dbReference type="SFLD" id="SFLDS00003">
    <property type="entry name" value="Haloacid_Dehalogenase"/>
    <property type="match status" value="1"/>
</dbReference>
<dbReference type="GO" id="GO:0008967">
    <property type="term" value="F:phosphoglycolate phosphatase activity"/>
    <property type="evidence" value="ECO:0007669"/>
    <property type="project" value="TreeGrafter"/>
</dbReference>
<comment type="caution">
    <text evidence="1">The sequence shown here is derived from an EMBL/GenBank/DDBJ whole genome shotgun (WGS) entry which is preliminary data.</text>
</comment>
<keyword evidence="2" id="KW-1185">Reference proteome</keyword>
<dbReference type="Gene3D" id="1.10.150.240">
    <property type="entry name" value="Putative phosphatase, domain 2"/>
    <property type="match status" value="1"/>
</dbReference>
<dbReference type="AlphaFoldDB" id="A0A1S8CV37"/>
<evidence type="ECO:0000313" key="2">
    <source>
        <dbReference type="Proteomes" id="UP000192132"/>
    </source>
</evidence>
<dbReference type="OrthoDB" id="9782449at2"/>
<sequence length="227" mass="25141">MDEITASPLLAFDLIVFDWDGTLFDSIAPIVRLINDAKSPVASMPDAVLLQHSGLLPVIDQLLRDKQTIQLNDLQLILELAGLARVFQHAELYEGIGLLLQKLHELGYKLALISGRMQAEVHEELSRLAIGHYFSCIMCADKKRIKPDPAILLDVVRQVNCEAARTLMVGDSALDMEMAMLADVARMGTAYLTGHNPDYYIQCLKPWEPLAIARSVVELQGLLLGHS</sequence>
<gene>
    <name evidence="1" type="ORF">BKE30_05205</name>
</gene>
<dbReference type="InterPro" id="IPR023214">
    <property type="entry name" value="HAD_sf"/>
</dbReference>
<dbReference type="NCBIfam" id="TIGR01549">
    <property type="entry name" value="HAD-SF-IA-v1"/>
    <property type="match status" value="1"/>
</dbReference>
<dbReference type="RefSeq" id="WP_076877568.1">
    <property type="nucleotide sequence ID" value="NZ_MLCN01000013.1"/>
</dbReference>
<evidence type="ECO:0000313" key="1">
    <source>
        <dbReference type="EMBL" id="ONG41181.1"/>
    </source>
</evidence>
<protein>
    <recommendedName>
        <fullName evidence="3">Phosphoglycolate phosphatase</fullName>
    </recommendedName>
</protein>
<dbReference type="Proteomes" id="UP000192132">
    <property type="component" value="Unassembled WGS sequence"/>
</dbReference>
<dbReference type="Gene3D" id="3.40.50.1000">
    <property type="entry name" value="HAD superfamily/HAD-like"/>
    <property type="match status" value="1"/>
</dbReference>
<organism evidence="1 2">
    <name type="scientific">Alkanindiges hydrocarboniclasticus</name>
    <dbReference type="NCBI Taxonomy" id="1907941"/>
    <lineage>
        <taxon>Bacteria</taxon>
        <taxon>Pseudomonadati</taxon>
        <taxon>Pseudomonadota</taxon>
        <taxon>Gammaproteobacteria</taxon>
        <taxon>Moraxellales</taxon>
        <taxon>Moraxellaceae</taxon>
        <taxon>Alkanindiges</taxon>
    </lineage>
</organism>
<dbReference type="InterPro" id="IPR036412">
    <property type="entry name" value="HAD-like_sf"/>
</dbReference>
<dbReference type="PANTHER" id="PTHR43434">
    <property type="entry name" value="PHOSPHOGLYCOLATE PHOSPHATASE"/>
    <property type="match status" value="1"/>
</dbReference>
<dbReference type="InterPro" id="IPR041492">
    <property type="entry name" value="HAD_2"/>
</dbReference>
<dbReference type="Pfam" id="PF13419">
    <property type="entry name" value="HAD_2"/>
    <property type="match status" value="1"/>
</dbReference>
<dbReference type="STRING" id="1907941.BKE30_05205"/>
<dbReference type="PANTHER" id="PTHR43434:SF24">
    <property type="entry name" value="HYDROLASE-RELATED"/>
    <property type="match status" value="1"/>
</dbReference>
<dbReference type="SUPFAM" id="SSF56784">
    <property type="entry name" value="HAD-like"/>
    <property type="match status" value="1"/>
</dbReference>
<proteinExistence type="predicted"/>
<dbReference type="InterPro" id="IPR023198">
    <property type="entry name" value="PGP-like_dom2"/>
</dbReference>
<dbReference type="InterPro" id="IPR050155">
    <property type="entry name" value="HAD-like_hydrolase_sf"/>
</dbReference>
<dbReference type="SFLD" id="SFLDG01129">
    <property type="entry name" value="C1.5:_HAD__Beta-PGM__Phosphata"/>
    <property type="match status" value="1"/>
</dbReference>
<reference evidence="1 2" key="1">
    <citation type="submission" date="2016-10" db="EMBL/GenBank/DDBJ databases">
        <title>Draft Genome sequence of Alkanindiges sp. strain H1.</title>
        <authorList>
            <person name="Subhash Y."/>
            <person name="Lee S."/>
        </authorList>
    </citation>
    <scope>NUCLEOTIDE SEQUENCE [LARGE SCALE GENOMIC DNA]</scope>
    <source>
        <strain evidence="1 2">H1</strain>
    </source>
</reference>
<accession>A0A1S8CV37</accession>
<dbReference type="GO" id="GO:0005829">
    <property type="term" value="C:cytosol"/>
    <property type="evidence" value="ECO:0007669"/>
    <property type="project" value="TreeGrafter"/>
</dbReference>
<name>A0A1S8CV37_9GAMM</name>
<evidence type="ECO:0008006" key="3">
    <source>
        <dbReference type="Google" id="ProtNLM"/>
    </source>
</evidence>
<dbReference type="InterPro" id="IPR006439">
    <property type="entry name" value="HAD-SF_hydro_IA"/>
</dbReference>
<dbReference type="GO" id="GO:0006281">
    <property type="term" value="P:DNA repair"/>
    <property type="evidence" value="ECO:0007669"/>
    <property type="project" value="TreeGrafter"/>
</dbReference>